<proteinExistence type="predicted"/>
<reference evidence="1 2" key="1">
    <citation type="submission" date="2010-01" db="EMBL/GenBank/DDBJ databases">
        <authorList>
            <person name="Muzny D."/>
            <person name="Qin X."/>
            <person name="Deng J."/>
            <person name="Jiang H."/>
            <person name="Liu Y."/>
            <person name="Qu J."/>
            <person name="Song X.-Z."/>
            <person name="Zhang L."/>
            <person name="Thornton R."/>
            <person name="Coyle M."/>
            <person name="Francisco L."/>
            <person name="Jackson L."/>
            <person name="Javaid M."/>
            <person name="Korchina V."/>
            <person name="Kovar C."/>
            <person name="Mata R."/>
            <person name="Mathew T."/>
            <person name="Ngo R."/>
            <person name="Nguyen L."/>
            <person name="Nguyen N."/>
            <person name="Okwuonu G."/>
            <person name="Ongeri F."/>
            <person name="Pham C."/>
            <person name="Simmons D."/>
            <person name="Wilczek-Boney K."/>
            <person name="Hale W."/>
            <person name="Jakkamsetti A."/>
            <person name="Pham P."/>
            <person name="Ruth R."/>
            <person name="San Lucas F."/>
            <person name="Warren J."/>
            <person name="Zhang J."/>
            <person name="Zhao Z."/>
            <person name="Zhou C."/>
            <person name="Zhu D."/>
            <person name="Lee S."/>
            <person name="Bess C."/>
            <person name="Blankenburg K."/>
            <person name="Forbes L."/>
            <person name="Fu Q."/>
            <person name="Gubbala S."/>
            <person name="Hirani K."/>
            <person name="Jayaseelan J.C."/>
            <person name="Lara F."/>
            <person name="Munidasa M."/>
            <person name="Palculict T."/>
            <person name="Patil S."/>
            <person name="Pu L.-L."/>
            <person name="Saada N."/>
            <person name="Tang L."/>
            <person name="Weissenberger G."/>
            <person name="Zhu Y."/>
            <person name="Hemphill L."/>
            <person name="Shang Y."/>
            <person name="Youmans B."/>
            <person name="Ayvaz T."/>
            <person name="Ross M."/>
            <person name="Santibanez J."/>
            <person name="Aqrawi P."/>
            <person name="Gross S."/>
            <person name="Joshi V."/>
            <person name="Fowler G."/>
            <person name="Nazareth L."/>
            <person name="Reid J."/>
            <person name="Worley K."/>
            <person name="Petrosino J."/>
            <person name="Highlander S."/>
            <person name="Gibbs R."/>
        </authorList>
    </citation>
    <scope>NUCLEOTIDE SEQUENCE [LARGE SCALE GENOMIC DNA]</scope>
    <source>
        <strain evidence="1 2">DSM 4582</strain>
    </source>
</reference>
<keyword evidence="2" id="KW-1185">Reference proteome</keyword>
<evidence type="ECO:0000313" key="1">
    <source>
        <dbReference type="EMBL" id="EFE98348.1"/>
    </source>
</evidence>
<comment type="caution">
    <text evidence="1">The sequence shown here is derived from an EMBL/GenBank/DDBJ whole genome shotgun (WGS) entry which is preliminary data.</text>
</comment>
<dbReference type="AlphaFoldDB" id="D4DVS3"/>
<organism evidence="1 2">
    <name type="scientific">Serratia odorifera DSM 4582</name>
    <dbReference type="NCBI Taxonomy" id="667129"/>
    <lineage>
        <taxon>Bacteria</taxon>
        <taxon>Pseudomonadati</taxon>
        <taxon>Pseudomonadota</taxon>
        <taxon>Gammaproteobacteria</taxon>
        <taxon>Enterobacterales</taxon>
        <taxon>Yersiniaceae</taxon>
        <taxon>Serratia</taxon>
    </lineage>
</organism>
<dbReference type="Proteomes" id="UP000005723">
    <property type="component" value="Unassembled WGS sequence"/>
</dbReference>
<accession>D4DVS3</accession>
<dbReference type="EMBL" id="ADBY01000008">
    <property type="protein sequence ID" value="EFE98348.1"/>
    <property type="molecule type" value="Genomic_DNA"/>
</dbReference>
<evidence type="ECO:0000313" key="2">
    <source>
        <dbReference type="Proteomes" id="UP000005723"/>
    </source>
</evidence>
<dbReference type="HOGENOM" id="CLU_3173096_0_0_6"/>
<name>D4DVS3_SEROD</name>
<sequence length="47" mass="5115">MLTAYLQLMQVIQQGGFCQIVMKGELAEDGGEMDGQMRNPGLRVVSA</sequence>
<protein>
    <submittedName>
        <fullName evidence="1">Uncharacterized protein</fullName>
    </submittedName>
</protein>
<gene>
    <name evidence="1" type="ORF">HMPREF0758_0023</name>
</gene>